<dbReference type="Proteomes" id="UP001189624">
    <property type="component" value="Chromosome 1"/>
</dbReference>
<keyword evidence="3" id="KW-1185">Reference proteome</keyword>
<organism evidence="2 3">
    <name type="scientific">Sphenostylis stenocarpa</name>
    <dbReference type="NCBI Taxonomy" id="92480"/>
    <lineage>
        <taxon>Eukaryota</taxon>
        <taxon>Viridiplantae</taxon>
        <taxon>Streptophyta</taxon>
        <taxon>Embryophyta</taxon>
        <taxon>Tracheophyta</taxon>
        <taxon>Spermatophyta</taxon>
        <taxon>Magnoliopsida</taxon>
        <taxon>eudicotyledons</taxon>
        <taxon>Gunneridae</taxon>
        <taxon>Pentapetalae</taxon>
        <taxon>rosids</taxon>
        <taxon>fabids</taxon>
        <taxon>Fabales</taxon>
        <taxon>Fabaceae</taxon>
        <taxon>Papilionoideae</taxon>
        <taxon>50 kb inversion clade</taxon>
        <taxon>NPAAA clade</taxon>
        <taxon>indigoferoid/millettioid clade</taxon>
        <taxon>Phaseoleae</taxon>
        <taxon>Sphenostylis</taxon>
    </lineage>
</organism>
<accession>A0AA86RW71</accession>
<feature type="region of interest" description="Disordered" evidence="1">
    <location>
        <begin position="1"/>
        <end position="30"/>
    </location>
</feature>
<dbReference type="Gramene" id="rna-AYBTSS11_LOCUS2257">
    <property type="protein sequence ID" value="CAJ1864376.1"/>
    <property type="gene ID" value="gene-AYBTSS11_LOCUS2257"/>
</dbReference>
<evidence type="ECO:0000313" key="2">
    <source>
        <dbReference type="EMBL" id="CAJ1864376.1"/>
    </source>
</evidence>
<evidence type="ECO:0000256" key="1">
    <source>
        <dbReference type="SAM" id="MobiDB-lite"/>
    </source>
</evidence>
<evidence type="ECO:0000313" key="3">
    <source>
        <dbReference type="Proteomes" id="UP001189624"/>
    </source>
</evidence>
<feature type="region of interest" description="Disordered" evidence="1">
    <location>
        <begin position="60"/>
        <end position="103"/>
    </location>
</feature>
<dbReference type="EMBL" id="OY731398">
    <property type="protein sequence ID" value="CAJ1864376.1"/>
    <property type="molecule type" value="Genomic_DNA"/>
</dbReference>
<feature type="compositionally biased region" description="Pro residues" evidence="1">
    <location>
        <begin position="93"/>
        <end position="103"/>
    </location>
</feature>
<protein>
    <submittedName>
        <fullName evidence="2">Uncharacterized protein</fullName>
    </submittedName>
</protein>
<gene>
    <name evidence="2" type="ORF">AYBTSS11_LOCUS2257</name>
</gene>
<feature type="compositionally biased region" description="Low complexity" evidence="1">
    <location>
        <begin position="66"/>
        <end position="78"/>
    </location>
</feature>
<dbReference type="AlphaFoldDB" id="A0AA86RW71"/>
<proteinExistence type="predicted"/>
<reference evidence="2" key="1">
    <citation type="submission" date="2023-10" db="EMBL/GenBank/DDBJ databases">
        <authorList>
            <person name="Domelevo Entfellner J.-B."/>
        </authorList>
    </citation>
    <scope>NUCLEOTIDE SEQUENCE</scope>
</reference>
<sequence>MREKLLQEKRKKESVSETLERKKSDQKKSETLEYAELAVEGRGHLLNKVLYLGWRREDTHHKQIQKPKTISPSTPSTIHSAPLYSWNKCTPGPETPPGPPPHE</sequence>
<name>A0AA86RW71_9FABA</name>